<dbReference type="VEuPathDB" id="FungiDB:TREMEDRAFT_59045"/>
<accession>A0A4Q1BWN1</accession>
<feature type="compositionally biased region" description="Polar residues" evidence="1">
    <location>
        <begin position="7"/>
        <end position="20"/>
    </location>
</feature>
<reference evidence="2 3" key="1">
    <citation type="submission" date="2016-06" db="EMBL/GenBank/DDBJ databases">
        <title>Evolution of pathogenesis and genome organization in the Tremellales.</title>
        <authorList>
            <person name="Cuomo C."/>
            <person name="Litvintseva A."/>
            <person name="Heitman J."/>
            <person name="Chen Y."/>
            <person name="Sun S."/>
            <person name="Springer D."/>
            <person name="Dromer F."/>
            <person name="Young S."/>
            <person name="Zeng Q."/>
            <person name="Chapman S."/>
            <person name="Gujja S."/>
            <person name="Saif S."/>
            <person name="Birren B."/>
        </authorList>
    </citation>
    <scope>NUCLEOTIDE SEQUENCE [LARGE SCALE GENOMIC DNA]</scope>
    <source>
        <strain evidence="2 3">ATCC 28783</strain>
    </source>
</reference>
<dbReference type="Proteomes" id="UP000289152">
    <property type="component" value="Unassembled WGS sequence"/>
</dbReference>
<sequence length="414" mass="45088">MIPPCQNPNDVSQGQSTDRPQASARPPTDAANTRPPRGSRPYPAARPARRQVRVSEGRSDAPQASQGPAGPTAPRPPPPTPASMMMTFRASDGCEIPRRTNTGRRKRGQQGQGTVAAPRSRGRPVTTAVTGVEGTETLAGPSTGRVTHYGSNASVTRPSFLPTPFFHFPPPYPPLTFLSPSPTQFFSYTLPPQSTPFALYPPPPPPPPPQPSLNSLSFLPLPQYPPVGFVHDNMTYDPMVQLGHPFQPSNIVITSQEVVPMQGENFQPGAQLGQQWYGPSQPQENEVERVDRMIERLVIGQEDWQQSDPGLLEFQGDFNDFLLEIDPFGLWTQPAILSTVIDPVLSIIAPVENLALEPGPVNETTTGVEDTQQDPVEPSNNDADGIDWDFWVKELFPDSGHSCQSSVDQSKSQP</sequence>
<gene>
    <name evidence="2" type="ORF">M231_00139</name>
</gene>
<organism evidence="2 3">
    <name type="scientific">Tremella mesenterica</name>
    <name type="common">Jelly fungus</name>
    <dbReference type="NCBI Taxonomy" id="5217"/>
    <lineage>
        <taxon>Eukaryota</taxon>
        <taxon>Fungi</taxon>
        <taxon>Dikarya</taxon>
        <taxon>Basidiomycota</taxon>
        <taxon>Agaricomycotina</taxon>
        <taxon>Tremellomycetes</taxon>
        <taxon>Tremellales</taxon>
        <taxon>Tremellaceae</taxon>
        <taxon>Tremella</taxon>
    </lineage>
</organism>
<dbReference type="EMBL" id="SDIL01000001">
    <property type="protein sequence ID" value="RXK42585.1"/>
    <property type="molecule type" value="Genomic_DNA"/>
</dbReference>
<feature type="compositionally biased region" description="Polar residues" evidence="1">
    <location>
        <begin position="362"/>
        <end position="382"/>
    </location>
</feature>
<protein>
    <submittedName>
        <fullName evidence="2">Uncharacterized protein</fullName>
    </submittedName>
</protein>
<evidence type="ECO:0000256" key="1">
    <source>
        <dbReference type="SAM" id="MobiDB-lite"/>
    </source>
</evidence>
<dbReference type="AlphaFoldDB" id="A0A4Q1BWN1"/>
<feature type="compositionally biased region" description="Pro residues" evidence="1">
    <location>
        <begin position="71"/>
        <end position="81"/>
    </location>
</feature>
<name>A0A4Q1BWN1_TREME</name>
<dbReference type="InParanoid" id="A0A4Q1BWN1"/>
<feature type="compositionally biased region" description="Low complexity" evidence="1">
    <location>
        <begin position="34"/>
        <end position="46"/>
    </location>
</feature>
<evidence type="ECO:0000313" key="2">
    <source>
        <dbReference type="EMBL" id="RXK42585.1"/>
    </source>
</evidence>
<comment type="caution">
    <text evidence="2">The sequence shown here is derived from an EMBL/GenBank/DDBJ whole genome shotgun (WGS) entry which is preliminary data.</text>
</comment>
<evidence type="ECO:0000313" key="3">
    <source>
        <dbReference type="Proteomes" id="UP000289152"/>
    </source>
</evidence>
<proteinExistence type="predicted"/>
<feature type="region of interest" description="Disordered" evidence="1">
    <location>
        <begin position="1"/>
        <end position="126"/>
    </location>
</feature>
<feature type="region of interest" description="Disordered" evidence="1">
    <location>
        <begin position="357"/>
        <end position="384"/>
    </location>
</feature>
<keyword evidence="3" id="KW-1185">Reference proteome</keyword>